<keyword evidence="1" id="KW-0732">Signal</keyword>
<feature type="non-terminal residue" evidence="2">
    <location>
        <position position="85"/>
    </location>
</feature>
<dbReference type="Proteomes" id="UP000886520">
    <property type="component" value="Chromosome 12"/>
</dbReference>
<evidence type="ECO:0000256" key="1">
    <source>
        <dbReference type="SAM" id="SignalP"/>
    </source>
</evidence>
<comment type="caution">
    <text evidence="2">The sequence shown here is derived from an EMBL/GenBank/DDBJ whole genome shotgun (WGS) entry which is preliminary data.</text>
</comment>
<organism evidence="2 3">
    <name type="scientific">Adiantum capillus-veneris</name>
    <name type="common">Maidenhair fern</name>
    <dbReference type="NCBI Taxonomy" id="13818"/>
    <lineage>
        <taxon>Eukaryota</taxon>
        <taxon>Viridiplantae</taxon>
        <taxon>Streptophyta</taxon>
        <taxon>Embryophyta</taxon>
        <taxon>Tracheophyta</taxon>
        <taxon>Polypodiopsida</taxon>
        <taxon>Polypodiidae</taxon>
        <taxon>Polypodiales</taxon>
        <taxon>Pteridineae</taxon>
        <taxon>Pteridaceae</taxon>
        <taxon>Vittarioideae</taxon>
        <taxon>Adiantum</taxon>
    </lineage>
</organism>
<name>A0A9D4URP4_ADICA</name>
<reference evidence="2" key="1">
    <citation type="submission" date="2021-01" db="EMBL/GenBank/DDBJ databases">
        <title>Adiantum capillus-veneris genome.</title>
        <authorList>
            <person name="Fang Y."/>
            <person name="Liao Q."/>
        </authorList>
    </citation>
    <scope>NUCLEOTIDE SEQUENCE</scope>
    <source>
        <strain evidence="2">H3</strain>
        <tissue evidence="2">Leaf</tissue>
    </source>
</reference>
<keyword evidence="3" id="KW-1185">Reference proteome</keyword>
<evidence type="ECO:0000313" key="2">
    <source>
        <dbReference type="EMBL" id="KAI5072587.1"/>
    </source>
</evidence>
<accession>A0A9D4URP4</accession>
<feature type="signal peptide" evidence="1">
    <location>
        <begin position="1"/>
        <end position="23"/>
    </location>
</feature>
<dbReference type="EMBL" id="JABFUD020000012">
    <property type="protein sequence ID" value="KAI5072587.1"/>
    <property type="molecule type" value="Genomic_DNA"/>
</dbReference>
<proteinExistence type="predicted"/>
<sequence length="85" mass="9230">MRFLALVVVMAATLLAQIDSAAAFPRVTTAKDTVGYASSRLNKPLRHGLGYGIHYGPAFIFGRDITLSDLVPQRAVRKCHQATDT</sequence>
<gene>
    <name evidence="2" type="ORF">GOP47_0012693</name>
</gene>
<dbReference type="AlphaFoldDB" id="A0A9D4URP4"/>
<protein>
    <submittedName>
        <fullName evidence="2">Uncharacterized protein</fullName>
    </submittedName>
</protein>
<evidence type="ECO:0000313" key="3">
    <source>
        <dbReference type="Proteomes" id="UP000886520"/>
    </source>
</evidence>
<feature type="chain" id="PRO_5038998410" evidence="1">
    <location>
        <begin position="24"/>
        <end position="85"/>
    </location>
</feature>